<keyword evidence="3" id="KW-0813">Transport</keyword>
<proteinExistence type="inferred from homology"/>
<dbReference type="GO" id="GO:0015031">
    <property type="term" value="P:protein transport"/>
    <property type="evidence" value="ECO:0007669"/>
    <property type="project" value="UniProtKB-KW"/>
</dbReference>
<dbReference type="Proteomes" id="UP000419743">
    <property type="component" value="Unassembled WGS sequence"/>
</dbReference>
<sequence length="204" mass="20722">MSTDTHAAMTAFAPAVFPSTGPGPDPLGQERAHRLGHAAGYAAGLRAARATLAERLADLEADHERRDAVRSASIATAVAALSAAAARLDARETTTLLEAQDQLAAAAVDLAEAVLGMELAYGDTSARAALARALAGVRHEPQRTVRMNPDDVAALAGTVVPAELVGDPALARGDAMVDLDDGFLDAGIGAALGRARAALTEDPS</sequence>
<keyword evidence="6" id="KW-1006">Bacterial flagellum protein export</keyword>
<dbReference type="EMBL" id="CACRYJ010000004">
    <property type="protein sequence ID" value="VZO34890.1"/>
    <property type="molecule type" value="Genomic_DNA"/>
</dbReference>
<keyword evidence="8" id="KW-0282">Flagellum</keyword>
<name>A0A7M4DDH1_9MICO</name>
<evidence type="ECO:0000256" key="6">
    <source>
        <dbReference type="ARBA" id="ARBA00023225"/>
    </source>
</evidence>
<gene>
    <name evidence="8" type="ORF">HALOF300_00160</name>
</gene>
<comment type="similarity">
    <text evidence="2">Belongs to the FliH family.</text>
</comment>
<comment type="caution">
    <text evidence="8">The sequence shown here is derived from an EMBL/GenBank/DDBJ whole genome shotgun (WGS) entry which is preliminary data.</text>
</comment>
<evidence type="ECO:0000256" key="2">
    <source>
        <dbReference type="ARBA" id="ARBA00006602"/>
    </source>
</evidence>
<dbReference type="RefSeq" id="WP_156738746.1">
    <property type="nucleotide sequence ID" value="NZ_CACRYJ010000004.1"/>
</dbReference>
<dbReference type="PANTHER" id="PTHR34982">
    <property type="entry name" value="YOP PROTEINS TRANSLOCATION PROTEIN L"/>
    <property type="match status" value="1"/>
</dbReference>
<evidence type="ECO:0000256" key="1">
    <source>
        <dbReference type="ARBA" id="ARBA00003041"/>
    </source>
</evidence>
<evidence type="ECO:0000256" key="4">
    <source>
        <dbReference type="ARBA" id="ARBA00022795"/>
    </source>
</evidence>
<protein>
    <submittedName>
        <fullName evidence="8">Flagellar assembly protein FliH</fullName>
    </submittedName>
</protein>
<evidence type="ECO:0000259" key="7">
    <source>
        <dbReference type="Pfam" id="PF02108"/>
    </source>
</evidence>
<evidence type="ECO:0000256" key="5">
    <source>
        <dbReference type="ARBA" id="ARBA00022927"/>
    </source>
</evidence>
<dbReference type="InterPro" id="IPR018035">
    <property type="entry name" value="Flagellar_FliH/T3SS_HrpE"/>
</dbReference>
<keyword evidence="4" id="KW-1005">Bacterial flagellum biogenesis</keyword>
<organism evidence="8 9">
    <name type="scientific">Occultella aeris</name>
    <dbReference type="NCBI Taxonomy" id="2761496"/>
    <lineage>
        <taxon>Bacteria</taxon>
        <taxon>Bacillati</taxon>
        <taxon>Actinomycetota</taxon>
        <taxon>Actinomycetes</taxon>
        <taxon>Micrococcales</taxon>
        <taxon>Ruaniaceae</taxon>
        <taxon>Occultella</taxon>
    </lineage>
</organism>
<reference evidence="8 9" key="1">
    <citation type="submission" date="2019-11" db="EMBL/GenBank/DDBJ databases">
        <authorList>
            <person name="Criscuolo A."/>
        </authorList>
    </citation>
    <scope>NUCLEOTIDE SEQUENCE [LARGE SCALE GENOMIC DNA]</scope>
    <source>
        <strain evidence="8">CIP111667</strain>
    </source>
</reference>
<keyword evidence="5" id="KW-0653">Protein transport</keyword>
<keyword evidence="8" id="KW-0966">Cell projection</keyword>
<dbReference type="InterPro" id="IPR051472">
    <property type="entry name" value="T3SS_Stator/FliH"/>
</dbReference>
<keyword evidence="8" id="KW-0969">Cilium</keyword>
<feature type="domain" description="Flagellar assembly protein FliH/Type III secretion system HrpE" evidence="7">
    <location>
        <begin position="78"/>
        <end position="188"/>
    </location>
</feature>
<dbReference type="PANTHER" id="PTHR34982:SF1">
    <property type="entry name" value="FLAGELLAR ASSEMBLY PROTEIN FLIH"/>
    <property type="match status" value="1"/>
</dbReference>
<accession>A0A7M4DDH1</accession>
<evidence type="ECO:0000313" key="8">
    <source>
        <dbReference type="EMBL" id="VZO34890.1"/>
    </source>
</evidence>
<evidence type="ECO:0000256" key="3">
    <source>
        <dbReference type="ARBA" id="ARBA00022448"/>
    </source>
</evidence>
<comment type="function">
    <text evidence="1">Needed for flagellar regrowth and assembly.</text>
</comment>
<evidence type="ECO:0000313" key="9">
    <source>
        <dbReference type="Proteomes" id="UP000419743"/>
    </source>
</evidence>
<dbReference type="AlphaFoldDB" id="A0A7M4DDH1"/>
<dbReference type="GO" id="GO:0005829">
    <property type="term" value="C:cytosol"/>
    <property type="evidence" value="ECO:0007669"/>
    <property type="project" value="TreeGrafter"/>
</dbReference>
<dbReference type="Pfam" id="PF02108">
    <property type="entry name" value="FliH"/>
    <property type="match status" value="1"/>
</dbReference>
<dbReference type="GO" id="GO:0044781">
    <property type="term" value="P:bacterial-type flagellum organization"/>
    <property type="evidence" value="ECO:0007669"/>
    <property type="project" value="UniProtKB-KW"/>
</dbReference>
<keyword evidence="9" id="KW-1185">Reference proteome</keyword>